<evidence type="ECO:0000256" key="5">
    <source>
        <dbReference type="ARBA" id="ARBA00038359"/>
    </source>
</evidence>
<dbReference type="EMBL" id="MAVT02000553">
    <property type="protein sequence ID" value="POS74957.1"/>
    <property type="molecule type" value="Genomic_DNA"/>
</dbReference>
<dbReference type="InterPro" id="IPR036291">
    <property type="entry name" value="NAD(P)-bd_dom_sf"/>
</dbReference>
<dbReference type="CDD" id="cd05233">
    <property type="entry name" value="SDR_c"/>
    <property type="match status" value="1"/>
</dbReference>
<dbReference type="PANTHER" id="PTHR33048:SF47">
    <property type="entry name" value="INTEGRAL MEMBRANE PROTEIN-RELATED"/>
    <property type="match status" value="1"/>
</dbReference>
<keyword evidence="3 7" id="KW-1133">Transmembrane helix</keyword>
<dbReference type="GO" id="GO:0016020">
    <property type="term" value="C:membrane"/>
    <property type="evidence" value="ECO:0007669"/>
    <property type="project" value="UniProtKB-SubCell"/>
</dbReference>
<keyword evidence="10" id="KW-1185">Reference proteome</keyword>
<feature type="domain" description="Rhodopsin" evidence="8">
    <location>
        <begin position="17"/>
        <end position="236"/>
    </location>
</feature>
<evidence type="ECO:0000256" key="4">
    <source>
        <dbReference type="ARBA" id="ARBA00023136"/>
    </source>
</evidence>
<feature type="transmembrane region" description="Helical" evidence="7">
    <location>
        <begin position="93"/>
        <end position="115"/>
    </location>
</feature>
<dbReference type="SUPFAM" id="SSF51735">
    <property type="entry name" value="NAD(P)-binding Rossmann-fold domains"/>
    <property type="match status" value="1"/>
</dbReference>
<feature type="transmembrane region" description="Helical" evidence="7">
    <location>
        <begin position="135"/>
        <end position="156"/>
    </location>
</feature>
<dbReference type="AlphaFoldDB" id="A0A2P5HXI5"/>
<comment type="similarity">
    <text evidence="5">Belongs to the SAT4 family.</text>
</comment>
<evidence type="ECO:0000256" key="1">
    <source>
        <dbReference type="ARBA" id="ARBA00004141"/>
    </source>
</evidence>
<dbReference type="OrthoDB" id="444631at2759"/>
<protein>
    <recommendedName>
        <fullName evidence="8">Rhodopsin domain-containing protein</fullName>
    </recommendedName>
</protein>
<dbReference type="InterPro" id="IPR002347">
    <property type="entry name" value="SDR_fam"/>
</dbReference>
<name>A0A2P5HXI5_DIAHE</name>
<dbReference type="InterPro" id="IPR049326">
    <property type="entry name" value="Rhodopsin_dom_fungi"/>
</dbReference>
<feature type="transmembrane region" description="Helical" evidence="7">
    <location>
        <begin position="172"/>
        <end position="192"/>
    </location>
</feature>
<reference evidence="9" key="1">
    <citation type="submission" date="2017-09" db="EMBL/GenBank/DDBJ databases">
        <title>Polyketide synthases of a Diaporthe helianthi virulent isolate.</title>
        <authorList>
            <person name="Baroncelli R."/>
        </authorList>
    </citation>
    <scope>NUCLEOTIDE SEQUENCE [LARGE SCALE GENOMIC DNA]</scope>
    <source>
        <strain evidence="9">7/96</strain>
    </source>
</reference>
<evidence type="ECO:0000313" key="10">
    <source>
        <dbReference type="Proteomes" id="UP000094444"/>
    </source>
</evidence>
<dbReference type="PANTHER" id="PTHR33048">
    <property type="entry name" value="PTH11-LIKE INTEGRAL MEMBRANE PROTEIN (AFU_ORTHOLOGUE AFUA_5G11245)"/>
    <property type="match status" value="1"/>
</dbReference>
<feature type="transmembrane region" description="Helical" evidence="7">
    <location>
        <begin position="52"/>
        <end position="73"/>
    </location>
</feature>
<dbReference type="InterPro" id="IPR052337">
    <property type="entry name" value="SAT4-like"/>
</dbReference>
<dbReference type="InParanoid" id="A0A2P5HXI5"/>
<gene>
    <name evidence="9" type="ORF">DHEL01_v206653</name>
</gene>
<dbReference type="Proteomes" id="UP000094444">
    <property type="component" value="Unassembled WGS sequence"/>
</dbReference>
<evidence type="ECO:0000256" key="7">
    <source>
        <dbReference type="SAM" id="Phobius"/>
    </source>
</evidence>
<comment type="subcellular location">
    <subcellularLocation>
        <location evidence="1">Membrane</location>
        <topology evidence="1">Multi-pass membrane protein</topology>
    </subcellularLocation>
</comment>
<organism evidence="9 10">
    <name type="scientific">Diaporthe helianthi</name>
    <dbReference type="NCBI Taxonomy" id="158607"/>
    <lineage>
        <taxon>Eukaryota</taxon>
        <taxon>Fungi</taxon>
        <taxon>Dikarya</taxon>
        <taxon>Ascomycota</taxon>
        <taxon>Pezizomycotina</taxon>
        <taxon>Sordariomycetes</taxon>
        <taxon>Sordariomycetidae</taxon>
        <taxon>Diaporthales</taxon>
        <taxon>Diaporthaceae</taxon>
        <taxon>Diaporthe</taxon>
    </lineage>
</organism>
<evidence type="ECO:0000256" key="6">
    <source>
        <dbReference type="SAM" id="MobiDB-lite"/>
    </source>
</evidence>
<dbReference type="Pfam" id="PF13561">
    <property type="entry name" value="adh_short_C2"/>
    <property type="match status" value="1"/>
</dbReference>
<dbReference type="Pfam" id="PF20684">
    <property type="entry name" value="Fung_rhodopsin"/>
    <property type="match status" value="1"/>
</dbReference>
<sequence>MGVIHNTHQQLATGITSALLFLTTLVVGIRFLDAEINSGLGRHVSELTKEQIHSFELSLFVVIQFYSVGLNVVKISFLIQFYRIFPDRRVRQICVYFAIFSFLWMIGQNILYGVSCVPTTGLVNNPHLDEICVPTLPVWTAISSINVGTDLIIFSIPMKPLWNMPLLQRQRYLLIGIFCFGFIVVIISIVRIPTLRHGASSPDPTFTNVQTALWSLAELETAILCTSLPILRPIVARFMRGVAPPDAADGHMKGPHGQALNIEEIRHGPRQLPGESLLIPTEMTGSTLKSATQQFRSKTSTIGEHEIGRPPLPSLKANREPHKAPELEERLVTSPLSSSNHPESIKDAVLMSSIGPLRSPTYNEMLPPHFLDDGAPRRKVRMATRGTQTTITWDPLIDPFQVPEVVEEPSSKEIDLEANKAGARLGVVGVQERAEKISRAKETISPLRSGASDHYALKYENLILQTSWLPWDFICRRWDRIGGWCKDTGFAFAEAGVHAVVFADLNEEGAKQAAEESEKYAKHAEYRAIAVRLDITDDESVKSLVATAVREFGRIDYAIAIENYGSFTHTHG</sequence>
<evidence type="ECO:0000256" key="3">
    <source>
        <dbReference type="ARBA" id="ARBA00022989"/>
    </source>
</evidence>
<comment type="caution">
    <text evidence="9">The sequence shown here is derived from an EMBL/GenBank/DDBJ whole genome shotgun (WGS) entry which is preliminary data.</text>
</comment>
<accession>A0A2P5HXI5</accession>
<evidence type="ECO:0000313" key="9">
    <source>
        <dbReference type="EMBL" id="POS74957.1"/>
    </source>
</evidence>
<evidence type="ECO:0000256" key="2">
    <source>
        <dbReference type="ARBA" id="ARBA00022692"/>
    </source>
</evidence>
<feature type="region of interest" description="Disordered" evidence="6">
    <location>
        <begin position="298"/>
        <end position="324"/>
    </location>
</feature>
<feature type="transmembrane region" description="Helical" evidence="7">
    <location>
        <begin position="12"/>
        <end position="32"/>
    </location>
</feature>
<keyword evidence="2 7" id="KW-0812">Transmembrane</keyword>
<evidence type="ECO:0000259" key="8">
    <source>
        <dbReference type="Pfam" id="PF20684"/>
    </source>
</evidence>
<dbReference type="Gene3D" id="3.40.50.720">
    <property type="entry name" value="NAD(P)-binding Rossmann-like Domain"/>
    <property type="match status" value="1"/>
</dbReference>
<proteinExistence type="inferred from homology"/>
<dbReference type="STRING" id="158607.A0A2P5HXI5"/>
<keyword evidence="4 7" id="KW-0472">Membrane</keyword>